<name>M4SP88_9CAUD</name>
<evidence type="ECO:0000313" key="2">
    <source>
        <dbReference type="Proteomes" id="UP000204031"/>
    </source>
</evidence>
<proteinExistence type="predicted"/>
<sequence length="93" mass="10625">MELLIVKPDAPIAKVRALVRYGEYVRYGETIQRIAFWIRTGKYFSDVKDVGASIYSDHEKYYEEPIEVESIEEAAAIVKTEILIQPHMSAGMS</sequence>
<evidence type="ECO:0000313" key="1">
    <source>
        <dbReference type="EMBL" id="AGH57110.1"/>
    </source>
</evidence>
<dbReference type="EMBL" id="HQ634194">
    <property type="protein sequence ID" value="AGH57110.1"/>
    <property type="molecule type" value="Genomic_DNA"/>
</dbReference>
<dbReference type="KEGG" id="vg:15010713"/>
<reference evidence="1 2" key="1">
    <citation type="submission" date="2010-11" db="EMBL/GenBank/DDBJ databases">
        <title>The Genome Sequence of Vibrio phage VBP47.</title>
        <authorList>
            <consortium name="The Broad Institute Genome Sequencing Platform"/>
            <person name="Henn M.R."/>
            <person name="Wharam S."/>
            <person name="Gilg I."/>
            <person name="Martinez Martinez J."/>
            <person name="Wilson W."/>
            <person name="Levin J."/>
            <person name="Malboeuf C."/>
            <person name="Casali M."/>
            <person name="Russ C."/>
            <person name="Lennon N."/>
            <person name="Chapman S.B."/>
            <person name="Erlich R."/>
            <person name="Young S.K."/>
            <person name="Yandava C."/>
            <person name="Zeng Q."/>
            <person name="Fitzgerald M.F."/>
            <person name="Alvarado L."/>
            <person name="Anderson S."/>
            <person name="Berlin A."/>
            <person name="Chen Z."/>
            <person name="Freedman E."/>
            <person name="Gellesch M."/>
            <person name="Goldberg J."/>
            <person name="Green L."/>
            <person name="Griggs A."/>
            <person name="Gujja S."/>
            <person name="Heilman E."/>
            <person name="Heiman D."/>
            <person name="Hollinger A."/>
            <person name="Howarth C."/>
            <person name="Larson L."/>
            <person name="Mehta T."/>
            <person name="Neiman D."/>
            <person name="Pearson M."/>
            <person name="Roberts A."/>
            <person name="Ryan E."/>
            <person name="Saif S."/>
            <person name="Shea T."/>
            <person name="Shenoy N."/>
            <person name="Sisk P."/>
            <person name="Stolte C."/>
            <person name="Sykes S."/>
            <person name="White J."/>
            <person name="Haas B."/>
            <person name="Nusbaum C."/>
            <person name="Birren B."/>
        </authorList>
    </citation>
    <scope>NUCLEOTIDE SEQUENCE [LARGE SCALE GENOMIC DNA]</scope>
    <source>
        <strain evidence="1 2">VBP47</strain>
    </source>
</reference>
<gene>
    <name evidence="1" type="ORF">VPNG_00086</name>
</gene>
<dbReference type="GeneID" id="15010713"/>
<keyword evidence="2" id="KW-1185">Reference proteome</keyword>
<dbReference type="RefSeq" id="YP_007674181.1">
    <property type="nucleotide sequence ID" value="NC_020848.1"/>
</dbReference>
<organism evidence="1 2">
    <name type="scientific">Vibrio phage VBP47</name>
    <dbReference type="NCBI Taxonomy" id="754073"/>
    <lineage>
        <taxon>Viruses</taxon>
        <taxon>Duplodnaviria</taxon>
        <taxon>Heunggongvirae</taxon>
        <taxon>Uroviricota</taxon>
        <taxon>Caudoviricetes</taxon>
        <taxon>Schitoviridae</taxon>
        <taxon>Fuhrmanvirinae</taxon>
        <taxon>Stoningtonvirus</taxon>
        <taxon>Stoningtonvirus VBP47</taxon>
    </lineage>
</organism>
<dbReference type="Proteomes" id="UP000204031">
    <property type="component" value="Segment"/>
</dbReference>
<protein>
    <submittedName>
        <fullName evidence="1">Uncharacterized protein</fullName>
    </submittedName>
</protein>
<accession>M4SP88</accession>